<proteinExistence type="predicted"/>
<evidence type="ECO:0000313" key="4">
    <source>
        <dbReference type="Proteomes" id="UP000250043"/>
    </source>
</evidence>
<feature type="compositionally biased region" description="Polar residues" evidence="1">
    <location>
        <begin position="220"/>
        <end position="229"/>
    </location>
</feature>
<evidence type="ECO:0000256" key="2">
    <source>
        <dbReference type="SAM" id="Phobius"/>
    </source>
</evidence>
<feature type="transmembrane region" description="Helical" evidence="2">
    <location>
        <begin position="605"/>
        <end position="624"/>
    </location>
</feature>
<keyword evidence="2" id="KW-0812">Transmembrane</keyword>
<feature type="compositionally biased region" description="Low complexity" evidence="1">
    <location>
        <begin position="181"/>
        <end position="190"/>
    </location>
</feature>
<sequence length="705" mass="79092">MPPASFCRSLWVLLRTLLPKSSRGQVRRLLAFWLSLRRMFSRVIGRGSGSSRDGLSRGRSPDDGKGIPGAITSATICPSRVPTSALPITSLGFLEVEPSLPNPQSFKEFRRAYNINPSPAEHEHTILQPYAHSLRNASQSSHDIGRISVSDYGSDAHRHVQHELRASRSPSRASSRREISRVASPATVRSARSRARSRSRTRRSQSSTRPPVLEPAPQPSAVSTLSTPPNVAVPNASSAVPPHETLLVRAPTPPRKIHPITAVQRYDKNVVIPKDPSKYTIEAMTVDFPLEGTPPDWKPCTHPEGALYWFHPTRRAYTDAYLCDQSIYDEIMEFLDLVDDYTHEMQVQLPTDHELVLELEPREGGGHNWCYYLADHTRRTLFWLQDFDVSEDLEELKGVSSAAHVKHEISSKYWSHWEMFPYNHKIPDDVIPELTGTIVHGEIDRMTSPVSTITYSPDELHQMLSLVKSVTDLGDTDHTACVVGRLMCVFYHHKFLNFHGQNGARLCRDQTIHGQKSFPRSPLIDLLAPLCFGAPNVHLRGLAKIWIDDLMVYHQWNTFIDKLKNEWQDFLLPATVLLNANVAFLAIPSVDPGSDQDKPRSAAQIMSYISMIFSVGSIILSMLLTRQHRLRARETADDVVRFLTRKTHPTLGLETLAVMYSLPYAMLMWATGPLPFSLHFPSNASSSMTMSPPSPPLLRGSLSSP</sequence>
<dbReference type="EMBL" id="KV722493">
    <property type="protein sequence ID" value="OCH87221.1"/>
    <property type="molecule type" value="Genomic_DNA"/>
</dbReference>
<dbReference type="AlphaFoldDB" id="A0A8E2DHQ6"/>
<keyword evidence="2" id="KW-0472">Membrane</keyword>
<feature type="transmembrane region" description="Helical" evidence="2">
    <location>
        <begin position="651"/>
        <end position="670"/>
    </location>
</feature>
<feature type="region of interest" description="Disordered" evidence="1">
    <location>
        <begin position="156"/>
        <end position="238"/>
    </location>
</feature>
<organism evidence="3 4">
    <name type="scientific">Obba rivulosa</name>
    <dbReference type="NCBI Taxonomy" id="1052685"/>
    <lineage>
        <taxon>Eukaryota</taxon>
        <taxon>Fungi</taxon>
        <taxon>Dikarya</taxon>
        <taxon>Basidiomycota</taxon>
        <taxon>Agaricomycotina</taxon>
        <taxon>Agaricomycetes</taxon>
        <taxon>Polyporales</taxon>
        <taxon>Gelatoporiaceae</taxon>
        <taxon>Obba</taxon>
    </lineage>
</organism>
<reference evidence="3 4" key="1">
    <citation type="submission" date="2016-07" db="EMBL/GenBank/DDBJ databases">
        <title>Draft genome of the white-rot fungus Obba rivulosa 3A-2.</title>
        <authorList>
            <consortium name="DOE Joint Genome Institute"/>
            <person name="Miettinen O."/>
            <person name="Riley R."/>
            <person name="Acob R."/>
            <person name="Barry K."/>
            <person name="Cullen D."/>
            <person name="De Vries R."/>
            <person name="Hainaut M."/>
            <person name="Hatakka A."/>
            <person name="Henrissat B."/>
            <person name="Hilden K."/>
            <person name="Kuo R."/>
            <person name="Labutti K."/>
            <person name="Lipzen A."/>
            <person name="Makela M.R."/>
            <person name="Sandor L."/>
            <person name="Spatafora J.W."/>
            <person name="Grigoriev I.V."/>
            <person name="Hibbett D.S."/>
        </authorList>
    </citation>
    <scope>NUCLEOTIDE SEQUENCE [LARGE SCALE GENOMIC DNA]</scope>
    <source>
        <strain evidence="3 4">3A-2</strain>
    </source>
</reference>
<dbReference type="Proteomes" id="UP000250043">
    <property type="component" value="Unassembled WGS sequence"/>
</dbReference>
<feature type="compositionally biased region" description="Basic and acidic residues" evidence="1">
    <location>
        <begin position="54"/>
        <end position="65"/>
    </location>
</feature>
<keyword evidence="2" id="KW-1133">Transmembrane helix</keyword>
<evidence type="ECO:0000256" key="1">
    <source>
        <dbReference type="SAM" id="MobiDB-lite"/>
    </source>
</evidence>
<evidence type="ECO:0000313" key="3">
    <source>
        <dbReference type="EMBL" id="OCH87221.1"/>
    </source>
</evidence>
<protein>
    <submittedName>
        <fullName evidence="3">Uncharacterized protein</fullName>
    </submittedName>
</protein>
<feature type="compositionally biased region" description="Basic residues" evidence="1">
    <location>
        <begin position="191"/>
        <end position="203"/>
    </location>
</feature>
<name>A0A8E2DHQ6_9APHY</name>
<keyword evidence="4" id="KW-1185">Reference proteome</keyword>
<gene>
    <name evidence="3" type="ORF">OBBRIDRAFT_172478</name>
</gene>
<feature type="region of interest" description="Disordered" evidence="1">
    <location>
        <begin position="47"/>
        <end position="71"/>
    </location>
</feature>
<accession>A0A8E2DHQ6</accession>
<dbReference type="OrthoDB" id="2657661at2759"/>
<feature type="compositionally biased region" description="Basic and acidic residues" evidence="1">
    <location>
        <begin position="156"/>
        <end position="166"/>
    </location>
</feature>